<name>A0A7R9GD59_9CRUS</name>
<dbReference type="PANTHER" id="PTHR13156:SF0">
    <property type="entry name" value="NADH DEHYDROGENASE [UBIQUINONE] IRON-SULFUR PROTEIN 6, MITOCHONDRIAL"/>
    <property type="match status" value="1"/>
</dbReference>
<evidence type="ECO:0000259" key="2">
    <source>
        <dbReference type="Pfam" id="PF10276"/>
    </source>
</evidence>
<organism evidence="3">
    <name type="scientific">Notodromas monacha</name>
    <dbReference type="NCBI Taxonomy" id="399045"/>
    <lineage>
        <taxon>Eukaryota</taxon>
        <taxon>Metazoa</taxon>
        <taxon>Ecdysozoa</taxon>
        <taxon>Arthropoda</taxon>
        <taxon>Crustacea</taxon>
        <taxon>Oligostraca</taxon>
        <taxon>Ostracoda</taxon>
        <taxon>Podocopa</taxon>
        <taxon>Podocopida</taxon>
        <taxon>Cypridocopina</taxon>
        <taxon>Cypridoidea</taxon>
        <taxon>Cyprididae</taxon>
        <taxon>Notodromas</taxon>
    </lineage>
</organism>
<feature type="region of interest" description="Disordered" evidence="1">
    <location>
        <begin position="25"/>
        <end position="48"/>
    </location>
</feature>
<proteinExistence type="predicted"/>
<evidence type="ECO:0000313" key="4">
    <source>
        <dbReference type="Proteomes" id="UP000678499"/>
    </source>
</evidence>
<dbReference type="GO" id="GO:0006120">
    <property type="term" value="P:mitochondrial electron transport, NADH to ubiquinone"/>
    <property type="evidence" value="ECO:0007669"/>
    <property type="project" value="TreeGrafter"/>
</dbReference>
<feature type="compositionally biased region" description="Low complexity" evidence="1">
    <location>
        <begin position="25"/>
        <end position="41"/>
    </location>
</feature>
<evidence type="ECO:0000313" key="3">
    <source>
        <dbReference type="EMBL" id="CAD7278201.1"/>
    </source>
</evidence>
<dbReference type="InterPro" id="IPR019401">
    <property type="entry name" value="Znf_CHCC"/>
</dbReference>
<dbReference type="PANTHER" id="PTHR13156">
    <property type="entry name" value="NADH-UBIQUINONE OXIDOREDUCTASE 13 KD-A SUBUNIT"/>
    <property type="match status" value="1"/>
</dbReference>
<dbReference type="Gene3D" id="2.60.260.40">
    <property type="entry name" value="q5lls5 like domains"/>
    <property type="match status" value="1"/>
</dbReference>
<dbReference type="AlphaFoldDB" id="A0A7R9GD59"/>
<dbReference type="FunFam" id="2.60.260.40:FF:000003">
    <property type="entry name" value="NADH dehydrogenase [ubiquinone] iron-sulfur protein 6, mitochondrial"/>
    <property type="match status" value="1"/>
</dbReference>
<accession>A0A7R9GD59</accession>
<gene>
    <name evidence="3" type="ORF">NMOB1V02_LOCUS5912</name>
</gene>
<protein>
    <recommendedName>
        <fullName evidence="2">Zinc finger CHCC-type domain-containing protein</fullName>
    </recommendedName>
</protein>
<keyword evidence="4" id="KW-1185">Reference proteome</keyword>
<dbReference type="OrthoDB" id="307899at2759"/>
<reference evidence="3" key="1">
    <citation type="submission" date="2020-11" db="EMBL/GenBank/DDBJ databases">
        <authorList>
            <person name="Tran Van P."/>
        </authorList>
    </citation>
    <scope>NUCLEOTIDE SEQUENCE</scope>
</reference>
<dbReference type="Pfam" id="PF10276">
    <property type="entry name" value="zf-CHCC"/>
    <property type="match status" value="1"/>
</dbReference>
<dbReference type="Proteomes" id="UP000678499">
    <property type="component" value="Unassembled WGS sequence"/>
</dbReference>
<feature type="domain" description="Zinc finger CHCC-type" evidence="2">
    <location>
        <begin position="94"/>
        <end position="130"/>
    </location>
</feature>
<dbReference type="EMBL" id="OA883189">
    <property type="protein sequence ID" value="CAD7278201.1"/>
    <property type="molecule type" value="Genomic_DNA"/>
</dbReference>
<evidence type="ECO:0000256" key="1">
    <source>
        <dbReference type="SAM" id="MobiDB-lite"/>
    </source>
</evidence>
<dbReference type="EMBL" id="CAJPEX010001152">
    <property type="protein sequence ID" value="CAG0918353.1"/>
    <property type="molecule type" value="Genomic_DNA"/>
</dbReference>
<sequence>MASLLPKFRANVSSLRFAARHCFYSSSTTPSSSSSSLSTLPEKTGAISQKETHTGVVWDDNDYRLARFADTKREVNPNFAIDLIAKVPPIKVKQRVFWCDGGDDKLGHPKVYINLDKPGPQTCGYCGLRYVRDEDHHH</sequence>
<dbReference type="GO" id="GO:0005739">
    <property type="term" value="C:mitochondrion"/>
    <property type="evidence" value="ECO:0007669"/>
    <property type="project" value="GOC"/>
</dbReference>